<proteinExistence type="predicted"/>
<sequence>MALNAKDKSKLLHSIARWLAGLGPLFGRRHYFEKYTNAECIASKLGKYRGCGTCPFCGKKFRRLSALVAHIMKYHGDDVESLIESCRESS</sequence>
<name>A0A833DTX9_9CREN</name>
<dbReference type="Gene3D" id="3.30.160.60">
    <property type="entry name" value="Classic Zinc Finger"/>
    <property type="match status" value="1"/>
</dbReference>
<dbReference type="InterPro" id="IPR013087">
    <property type="entry name" value="Znf_C2H2_type"/>
</dbReference>
<organism evidence="2 3">
    <name type="scientific">Ignisphaera aggregans</name>
    <dbReference type="NCBI Taxonomy" id="334771"/>
    <lineage>
        <taxon>Archaea</taxon>
        <taxon>Thermoproteota</taxon>
        <taxon>Thermoprotei</taxon>
        <taxon>Desulfurococcales</taxon>
        <taxon>Desulfurococcaceae</taxon>
        <taxon>Ignisphaera</taxon>
    </lineage>
</organism>
<gene>
    <name evidence="2" type="ORF">EYH02_04940</name>
</gene>
<dbReference type="PROSITE" id="PS50157">
    <property type="entry name" value="ZINC_FINGER_C2H2_2"/>
    <property type="match status" value="1"/>
</dbReference>
<dbReference type="EMBL" id="DQTV01000093">
    <property type="protein sequence ID" value="HIP57395.1"/>
    <property type="molecule type" value="Genomic_DNA"/>
</dbReference>
<comment type="caution">
    <text evidence="2">The sequence shown here is derived from an EMBL/GenBank/DDBJ whole genome shotgun (WGS) entry which is preliminary data.</text>
</comment>
<dbReference type="PROSITE" id="PS00028">
    <property type="entry name" value="ZINC_FINGER_C2H2_1"/>
    <property type="match status" value="1"/>
</dbReference>
<dbReference type="Proteomes" id="UP000605805">
    <property type="component" value="Unassembled WGS sequence"/>
</dbReference>
<dbReference type="Pfam" id="PF00096">
    <property type="entry name" value="zf-C2H2"/>
    <property type="match status" value="1"/>
</dbReference>
<evidence type="ECO:0000313" key="2">
    <source>
        <dbReference type="EMBL" id="HIP57395.1"/>
    </source>
</evidence>
<dbReference type="SUPFAM" id="SSF57667">
    <property type="entry name" value="beta-beta-alpha zinc fingers"/>
    <property type="match status" value="1"/>
</dbReference>
<dbReference type="AlphaFoldDB" id="A0A833DTX9"/>
<evidence type="ECO:0000259" key="1">
    <source>
        <dbReference type="PROSITE" id="PS50157"/>
    </source>
</evidence>
<dbReference type="InterPro" id="IPR036236">
    <property type="entry name" value="Znf_C2H2_sf"/>
</dbReference>
<protein>
    <recommendedName>
        <fullName evidence="1">C2H2-type domain-containing protein</fullName>
    </recommendedName>
</protein>
<evidence type="ECO:0000313" key="3">
    <source>
        <dbReference type="Proteomes" id="UP000605805"/>
    </source>
</evidence>
<reference evidence="2" key="1">
    <citation type="journal article" date="2020" name="ISME J.">
        <title>Gammaproteobacteria mediating utilization of methyl-, sulfur- and petroleum organic compounds in deep ocean hydrothermal plumes.</title>
        <authorList>
            <person name="Zhou Z."/>
            <person name="Liu Y."/>
            <person name="Pan J."/>
            <person name="Cron B.R."/>
            <person name="Toner B.M."/>
            <person name="Anantharaman K."/>
            <person name="Breier J.A."/>
            <person name="Dick G.J."/>
            <person name="Li M."/>
        </authorList>
    </citation>
    <scope>NUCLEOTIDE SEQUENCE</scope>
    <source>
        <strain evidence="2">SZUA-1435</strain>
    </source>
</reference>
<feature type="domain" description="C2H2-type" evidence="1">
    <location>
        <begin position="52"/>
        <end position="80"/>
    </location>
</feature>
<accession>A0A833DTX9</accession>